<evidence type="ECO:0000256" key="1">
    <source>
        <dbReference type="SAM" id="MobiDB-lite"/>
    </source>
</evidence>
<dbReference type="AlphaFoldDB" id="A0A5B7HDZ8"/>
<name>A0A5B7HDZ8_PORTR</name>
<sequence length="63" mass="7557">MMMRYEEKNLGDNHHQNQYFVLIPTLVNSFKDSFMHLELTKPYSHTTNEGLKREEQDNDTVKI</sequence>
<proteinExistence type="predicted"/>
<dbReference type="Proteomes" id="UP000324222">
    <property type="component" value="Unassembled WGS sequence"/>
</dbReference>
<comment type="caution">
    <text evidence="2">The sequence shown here is derived from an EMBL/GenBank/DDBJ whole genome shotgun (WGS) entry which is preliminary data.</text>
</comment>
<evidence type="ECO:0000313" key="3">
    <source>
        <dbReference type="Proteomes" id="UP000324222"/>
    </source>
</evidence>
<dbReference type="EMBL" id="VSRR010032080">
    <property type="protein sequence ID" value="MPC70981.1"/>
    <property type="molecule type" value="Genomic_DNA"/>
</dbReference>
<reference evidence="2 3" key="1">
    <citation type="submission" date="2019-05" db="EMBL/GenBank/DDBJ databases">
        <title>Another draft genome of Portunus trituberculatus and its Hox gene families provides insights of decapod evolution.</title>
        <authorList>
            <person name="Jeong J.-H."/>
            <person name="Song I."/>
            <person name="Kim S."/>
            <person name="Choi T."/>
            <person name="Kim D."/>
            <person name="Ryu S."/>
            <person name="Kim W."/>
        </authorList>
    </citation>
    <scope>NUCLEOTIDE SEQUENCE [LARGE SCALE GENOMIC DNA]</scope>
    <source>
        <tissue evidence="2">Muscle</tissue>
    </source>
</reference>
<gene>
    <name evidence="2" type="ORF">E2C01_065248</name>
</gene>
<keyword evidence="3" id="KW-1185">Reference proteome</keyword>
<evidence type="ECO:0000313" key="2">
    <source>
        <dbReference type="EMBL" id="MPC70981.1"/>
    </source>
</evidence>
<protein>
    <submittedName>
        <fullName evidence="2">Uncharacterized protein</fullName>
    </submittedName>
</protein>
<feature type="compositionally biased region" description="Basic and acidic residues" evidence="1">
    <location>
        <begin position="50"/>
        <end position="63"/>
    </location>
</feature>
<organism evidence="2 3">
    <name type="scientific">Portunus trituberculatus</name>
    <name type="common">Swimming crab</name>
    <name type="synonym">Neptunus trituberculatus</name>
    <dbReference type="NCBI Taxonomy" id="210409"/>
    <lineage>
        <taxon>Eukaryota</taxon>
        <taxon>Metazoa</taxon>
        <taxon>Ecdysozoa</taxon>
        <taxon>Arthropoda</taxon>
        <taxon>Crustacea</taxon>
        <taxon>Multicrustacea</taxon>
        <taxon>Malacostraca</taxon>
        <taxon>Eumalacostraca</taxon>
        <taxon>Eucarida</taxon>
        <taxon>Decapoda</taxon>
        <taxon>Pleocyemata</taxon>
        <taxon>Brachyura</taxon>
        <taxon>Eubrachyura</taxon>
        <taxon>Portunoidea</taxon>
        <taxon>Portunidae</taxon>
        <taxon>Portuninae</taxon>
        <taxon>Portunus</taxon>
    </lineage>
</organism>
<feature type="region of interest" description="Disordered" evidence="1">
    <location>
        <begin position="44"/>
        <end position="63"/>
    </location>
</feature>
<accession>A0A5B7HDZ8</accession>